<evidence type="ECO:0000313" key="3">
    <source>
        <dbReference type="Proteomes" id="UP001218188"/>
    </source>
</evidence>
<dbReference type="AlphaFoldDB" id="A0AAD6S087"/>
<evidence type="ECO:0000256" key="1">
    <source>
        <dbReference type="SAM" id="MobiDB-lite"/>
    </source>
</evidence>
<accession>A0AAD6S087</accession>
<sequence>MVAIIGWVRRSRVDARVTFPLPRMKTKDQPSNPHYTLDPLHTVPTDAMVNNRPKVNVSQCTVKPLRSRHFSTAHQAPRFASTPTQIEPPNPHNPNYKPKRRPLVEAHFSDEARQAFIHDFLVQLKHGRKVSRFCVFLKRGKALSPNAHTNIVAGDVIIMRVGQKDPETLVNMRPTDRAMVDYVFAACLHRIFRFQGPQRTLLPKELIIVRPRAFPGLP</sequence>
<protein>
    <submittedName>
        <fullName evidence="2">Uncharacterized protein</fullName>
    </submittedName>
</protein>
<comment type="caution">
    <text evidence="2">The sequence shown here is derived from an EMBL/GenBank/DDBJ whole genome shotgun (WGS) entry which is preliminary data.</text>
</comment>
<reference evidence="2" key="1">
    <citation type="submission" date="2023-03" db="EMBL/GenBank/DDBJ databases">
        <title>Massive genome expansion in bonnet fungi (Mycena s.s.) driven by repeated elements and novel gene families across ecological guilds.</title>
        <authorList>
            <consortium name="Lawrence Berkeley National Laboratory"/>
            <person name="Harder C.B."/>
            <person name="Miyauchi S."/>
            <person name="Viragh M."/>
            <person name="Kuo A."/>
            <person name="Thoen E."/>
            <person name="Andreopoulos B."/>
            <person name="Lu D."/>
            <person name="Skrede I."/>
            <person name="Drula E."/>
            <person name="Henrissat B."/>
            <person name="Morin E."/>
            <person name="Kohler A."/>
            <person name="Barry K."/>
            <person name="LaButti K."/>
            <person name="Morin E."/>
            <person name="Salamov A."/>
            <person name="Lipzen A."/>
            <person name="Mereny Z."/>
            <person name="Hegedus B."/>
            <person name="Baldrian P."/>
            <person name="Stursova M."/>
            <person name="Weitz H."/>
            <person name="Taylor A."/>
            <person name="Grigoriev I.V."/>
            <person name="Nagy L.G."/>
            <person name="Martin F."/>
            <person name="Kauserud H."/>
        </authorList>
    </citation>
    <scope>NUCLEOTIDE SEQUENCE</scope>
    <source>
        <strain evidence="2">CBHHK200</strain>
    </source>
</reference>
<dbReference type="Proteomes" id="UP001218188">
    <property type="component" value="Unassembled WGS sequence"/>
</dbReference>
<evidence type="ECO:0000313" key="2">
    <source>
        <dbReference type="EMBL" id="KAJ7017876.1"/>
    </source>
</evidence>
<organism evidence="2 3">
    <name type="scientific">Mycena alexandri</name>
    <dbReference type="NCBI Taxonomy" id="1745969"/>
    <lineage>
        <taxon>Eukaryota</taxon>
        <taxon>Fungi</taxon>
        <taxon>Dikarya</taxon>
        <taxon>Basidiomycota</taxon>
        <taxon>Agaricomycotina</taxon>
        <taxon>Agaricomycetes</taxon>
        <taxon>Agaricomycetidae</taxon>
        <taxon>Agaricales</taxon>
        <taxon>Marasmiineae</taxon>
        <taxon>Mycenaceae</taxon>
        <taxon>Mycena</taxon>
    </lineage>
</organism>
<proteinExistence type="predicted"/>
<keyword evidence="3" id="KW-1185">Reference proteome</keyword>
<dbReference type="EMBL" id="JARJCM010000374">
    <property type="protein sequence ID" value="KAJ7017876.1"/>
    <property type="molecule type" value="Genomic_DNA"/>
</dbReference>
<feature type="region of interest" description="Disordered" evidence="1">
    <location>
        <begin position="72"/>
        <end position="98"/>
    </location>
</feature>
<gene>
    <name evidence="2" type="ORF">C8F04DRAFT_1278654</name>
</gene>
<name>A0AAD6S087_9AGAR</name>